<sequence length="140" mass="16323">MKIFFFSLSLLLFSSLCFETFGKNPTDPLQNRQHENANANTNASTFNTSKDRKVADLKKKHSRIEKIFSDWQQAVAKQNRKAAAALHQEYLREQQDFLKQWNQWEKEAQEQLKKAEKTIGKEAGKIQKDMEEASQDTKTK</sequence>
<evidence type="ECO:0000256" key="2">
    <source>
        <dbReference type="SAM" id="SignalP"/>
    </source>
</evidence>
<organism evidence="3 4">
    <name type="scientific">Candidatus Methylacidiphilum fumarolicum</name>
    <dbReference type="NCBI Taxonomy" id="591154"/>
    <lineage>
        <taxon>Bacteria</taxon>
        <taxon>Pseudomonadati</taxon>
        <taxon>Verrucomicrobiota</taxon>
        <taxon>Methylacidiphilae</taxon>
        <taxon>Methylacidiphilales</taxon>
        <taxon>Methylacidiphilaceae</taxon>
        <taxon>Methylacidiphilum (ex Ratnadevi et al. 2023)</taxon>
    </lineage>
</organism>
<feature type="region of interest" description="Disordered" evidence="1">
    <location>
        <begin position="29"/>
        <end position="55"/>
    </location>
</feature>
<feature type="signal peptide" evidence="2">
    <location>
        <begin position="1"/>
        <end position="22"/>
    </location>
</feature>
<keyword evidence="4" id="KW-1185">Reference proteome</keyword>
<proteinExistence type="predicted"/>
<protein>
    <submittedName>
        <fullName evidence="3">Uncharacterized protein</fullName>
    </submittedName>
</protein>
<dbReference type="Proteomes" id="UP001161497">
    <property type="component" value="Chromosome"/>
</dbReference>
<feature type="region of interest" description="Disordered" evidence="1">
    <location>
        <begin position="120"/>
        <end position="140"/>
    </location>
</feature>
<evidence type="ECO:0000256" key="1">
    <source>
        <dbReference type="SAM" id="MobiDB-lite"/>
    </source>
</evidence>
<name>A0ABM9ICY1_9BACT</name>
<dbReference type="RefSeq" id="WP_009058809.1">
    <property type="nucleotide sequence ID" value="NZ_JAHXRZ010000002.1"/>
</dbReference>
<feature type="compositionally biased region" description="Low complexity" evidence="1">
    <location>
        <begin position="36"/>
        <end position="48"/>
    </location>
</feature>
<keyword evidence="2" id="KW-0732">Signal</keyword>
<evidence type="ECO:0000313" key="4">
    <source>
        <dbReference type="Proteomes" id="UP001161497"/>
    </source>
</evidence>
<feature type="chain" id="PRO_5047317272" evidence="2">
    <location>
        <begin position="23"/>
        <end position="140"/>
    </location>
</feature>
<reference evidence="3" key="1">
    <citation type="submission" date="2023-03" db="EMBL/GenBank/DDBJ databases">
        <authorList>
            <person name="Cremers G."/>
            <person name="Picone N."/>
        </authorList>
    </citation>
    <scope>NUCLEOTIDE SEQUENCE</scope>
    <source>
        <strain evidence="3">Sample_alias</strain>
    </source>
</reference>
<evidence type="ECO:0000313" key="3">
    <source>
        <dbReference type="EMBL" id="CAI9085536.1"/>
    </source>
</evidence>
<dbReference type="EMBL" id="OX458932">
    <property type="protein sequence ID" value="CAI9085536.1"/>
    <property type="molecule type" value="Genomic_DNA"/>
</dbReference>
<accession>A0ABM9ICY1</accession>
<gene>
    <name evidence="3" type="ORF">MFUM_1175</name>
</gene>